<accession>N9R6S7</accession>
<dbReference type="GO" id="GO:0008915">
    <property type="term" value="F:lipid-A-disaccharide synthase activity"/>
    <property type="evidence" value="ECO:0007669"/>
    <property type="project" value="UniProtKB-UniRule"/>
</dbReference>
<evidence type="ECO:0000256" key="2">
    <source>
        <dbReference type="ARBA" id="ARBA00007868"/>
    </source>
</evidence>
<evidence type="ECO:0000256" key="6">
    <source>
        <dbReference type="ARBA" id="ARBA00022556"/>
    </source>
</evidence>
<dbReference type="Pfam" id="PF02684">
    <property type="entry name" value="LpxB"/>
    <property type="match status" value="1"/>
</dbReference>
<organism evidence="12 13">
    <name type="scientific">Acinetobacter courvalinii</name>
    <dbReference type="NCBI Taxonomy" id="280147"/>
    <lineage>
        <taxon>Bacteria</taxon>
        <taxon>Pseudomonadati</taxon>
        <taxon>Pseudomonadota</taxon>
        <taxon>Gammaproteobacteria</taxon>
        <taxon>Moraxellales</taxon>
        <taxon>Moraxellaceae</taxon>
        <taxon>Acinetobacter</taxon>
    </lineage>
</organism>
<keyword evidence="9 11" id="KW-0443">Lipid metabolism</keyword>
<evidence type="ECO:0000256" key="8">
    <source>
        <dbReference type="ARBA" id="ARBA00022679"/>
    </source>
</evidence>
<evidence type="ECO:0000256" key="11">
    <source>
        <dbReference type="HAMAP-Rule" id="MF_00392"/>
    </source>
</evidence>
<dbReference type="EC" id="2.4.1.182" evidence="3 11"/>
<protein>
    <recommendedName>
        <fullName evidence="4 11">Lipid-A-disaccharide synthase</fullName>
        <ecNumber evidence="3 11">2.4.1.182</ecNumber>
    </recommendedName>
</protein>
<evidence type="ECO:0000313" key="13">
    <source>
        <dbReference type="Proteomes" id="UP000013200"/>
    </source>
</evidence>
<comment type="caution">
    <text evidence="12">The sequence shown here is derived from an EMBL/GenBank/DDBJ whole genome shotgun (WGS) entry which is preliminary data.</text>
</comment>
<keyword evidence="5 11" id="KW-0444">Lipid biosynthesis</keyword>
<keyword evidence="8 11" id="KW-0808">Transferase</keyword>
<evidence type="ECO:0000256" key="10">
    <source>
        <dbReference type="ARBA" id="ARBA00048975"/>
    </source>
</evidence>
<reference evidence="12 13" key="1">
    <citation type="submission" date="2013-02" db="EMBL/GenBank/DDBJ databases">
        <title>The Genome Sequence of Acinetobacter sp. NIPH 3623.</title>
        <authorList>
            <consortium name="The Broad Institute Genome Sequencing Platform"/>
            <consortium name="The Broad Institute Genome Sequencing Center for Infectious Disease"/>
            <person name="Cerqueira G."/>
            <person name="Feldgarden M."/>
            <person name="Courvalin P."/>
            <person name="Perichon B."/>
            <person name="Grillot-Courvalin C."/>
            <person name="Clermont D."/>
            <person name="Rocha E."/>
            <person name="Yoon E.-J."/>
            <person name="Nemec A."/>
            <person name="Walker B."/>
            <person name="Young S.K."/>
            <person name="Zeng Q."/>
            <person name="Gargeya S."/>
            <person name="Fitzgerald M."/>
            <person name="Haas B."/>
            <person name="Abouelleil A."/>
            <person name="Alvarado L."/>
            <person name="Arachchi H.M."/>
            <person name="Berlin A.M."/>
            <person name="Chapman S.B."/>
            <person name="Dewar J."/>
            <person name="Goldberg J."/>
            <person name="Griggs A."/>
            <person name="Gujja S."/>
            <person name="Hansen M."/>
            <person name="Howarth C."/>
            <person name="Imamovic A."/>
            <person name="Larimer J."/>
            <person name="McCowan C."/>
            <person name="Murphy C."/>
            <person name="Neiman D."/>
            <person name="Pearson M."/>
            <person name="Priest M."/>
            <person name="Roberts A."/>
            <person name="Saif S."/>
            <person name="Shea T."/>
            <person name="Sisk P."/>
            <person name="Sykes S."/>
            <person name="Wortman J."/>
            <person name="Nusbaum C."/>
            <person name="Birren B."/>
        </authorList>
    </citation>
    <scope>NUCLEOTIDE SEQUENCE [LARGE SCALE GENOMIC DNA]</scope>
    <source>
        <strain evidence="12 13">NIPH 3623</strain>
    </source>
</reference>
<dbReference type="UniPathway" id="UPA00973"/>
<dbReference type="Proteomes" id="UP000013200">
    <property type="component" value="Unassembled WGS sequence"/>
</dbReference>
<dbReference type="PANTHER" id="PTHR30372">
    <property type="entry name" value="LIPID-A-DISACCHARIDE SYNTHASE"/>
    <property type="match status" value="1"/>
</dbReference>
<dbReference type="PATRIC" id="fig|1217698.3.peg.2121"/>
<dbReference type="HOGENOM" id="CLU_036577_3_0_6"/>
<dbReference type="GO" id="GO:0016020">
    <property type="term" value="C:membrane"/>
    <property type="evidence" value="ECO:0007669"/>
    <property type="project" value="GOC"/>
</dbReference>
<comment type="similarity">
    <text evidence="2 11">Belongs to the LpxB family.</text>
</comment>
<evidence type="ECO:0000313" key="12">
    <source>
        <dbReference type="EMBL" id="ENX37996.1"/>
    </source>
</evidence>
<comment type="function">
    <text evidence="1 11">Condensation of UDP-2,3-diacylglucosamine and 2,3-diacylglucosamine-1-phosphate to form lipid A disaccharide, a precursor of lipid A, a phosphorylated glycolipid that anchors the lipopolysaccharide to the outer membrane of the cell.</text>
</comment>
<dbReference type="SUPFAM" id="SSF53756">
    <property type="entry name" value="UDP-Glycosyltransferase/glycogen phosphorylase"/>
    <property type="match status" value="1"/>
</dbReference>
<evidence type="ECO:0000256" key="3">
    <source>
        <dbReference type="ARBA" id="ARBA00012687"/>
    </source>
</evidence>
<dbReference type="HAMAP" id="MF_00392">
    <property type="entry name" value="LpxB"/>
    <property type="match status" value="1"/>
</dbReference>
<dbReference type="InterPro" id="IPR003835">
    <property type="entry name" value="Glyco_trans_19"/>
</dbReference>
<dbReference type="NCBIfam" id="TIGR00215">
    <property type="entry name" value="lpxB"/>
    <property type="match status" value="1"/>
</dbReference>
<evidence type="ECO:0000256" key="7">
    <source>
        <dbReference type="ARBA" id="ARBA00022676"/>
    </source>
</evidence>
<dbReference type="AlphaFoldDB" id="N9R6S7"/>
<keyword evidence="13" id="KW-1185">Reference proteome</keyword>
<proteinExistence type="inferred from homology"/>
<keyword evidence="7 11" id="KW-0328">Glycosyltransferase</keyword>
<dbReference type="EMBL" id="APSA01000006">
    <property type="protein sequence ID" value="ENX37996.1"/>
    <property type="molecule type" value="Genomic_DNA"/>
</dbReference>
<sequence>MFILSLRSISINSSFIVNLDCVFNNKCHLRSELIFTNHEQFAWFGVIRCKIILLESFKHFCGAWVLLKQKLKIGIVVGEVSGDTLGVKLMRSFREQGIDVEFEGIGGPQMIAEGFHSYYPMEILSVMGIVEVLKDLKKLFAVRDGLVERWTEHPVDIFIGIDAPDFNLRLSKTIKEKNLPIKTVQYVSPSVWAWRQGRVHGIKRSIDLVLCLFPFEKTFYENYEVAAAFVGHPLAKQLPLKNPITEAKHQLGLSAHSTHIALLPGSRRGEIERLLPLLTGAAEILHRKHPELEFLIPAINDARKHQIEQGIQNLDASLKAKIHVLENSDAESKIGRMVMNASDIVALASGTATLEAMLLHRPMVTFYKLNWLTYIIAKLLVKIPYYSLPNIIAGKKVIEELIQADATPQHLATEIERLMDHETAHIQMMQHLSMHKQLISGNTEDPVQAILNCLTTG</sequence>
<evidence type="ECO:0000256" key="9">
    <source>
        <dbReference type="ARBA" id="ARBA00023098"/>
    </source>
</evidence>
<keyword evidence="6 11" id="KW-0441">Lipid A biosynthesis</keyword>
<evidence type="ECO:0000256" key="4">
    <source>
        <dbReference type="ARBA" id="ARBA00020902"/>
    </source>
</evidence>
<dbReference type="PANTHER" id="PTHR30372:SF4">
    <property type="entry name" value="LIPID-A-DISACCHARIDE SYNTHASE, MITOCHONDRIAL-RELATED"/>
    <property type="match status" value="1"/>
</dbReference>
<dbReference type="GO" id="GO:0005543">
    <property type="term" value="F:phospholipid binding"/>
    <property type="evidence" value="ECO:0007669"/>
    <property type="project" value="TreeGrafter"/>
</dbReference>
<name>N9R6S7_9GAMM</name>
<gene>
    <name evidence="11" type="primary">lpxB</name>
    <name evidence="12" type="ORF">F888_02176</name>
</gene>
<dbReference type="STRING" id="1217698.F888_02176"/>
<comment type="catalytic activity">
    <reaction evidence="10 11">
        <text>a lipid X + a UDP-2-N,3-O-bis[(3R)-3-hydroxyacyl]-alpha-D-glucosamine = a lipid A disaccharide + UDP + H(+)</text>
        <dbReference type="Rhea" id="RHEA:67828"/>
        <dbReference type="ChEBI" id="CHEBI:15378"/>
        <dbReference type="ChEBI" id="CHEBI:58223"/>
        <dbReference type="ChEBI" id="CHEBI:137748"/>
        <dbReference type="ChEBI" id="CHEBI:176338"/>
        <dbReference type="ChEBI" id="CHEBI:176343"/>
        <dbReference type="EC" id="2.4.1.182"/>
    </reaction>
</comment>
<comment type="pathway">
    <text evidence="11">Bacterial outer membrane biogenesis; LPS lipid A biosynthesis.</text>
</comment>
<evidence type="ECO:0000256" key="1">
    <source>
        <dbReference type="ARBA" id="ARBA00002056"/>
    </source>
</evidence>
<dbReference type="GO" id="GO:0009245">
    <property type="term" value="P:lipid A biosynthetic process"/>
    <property type="evidence" value="ECO:0007669"/>
    <property type="project" value="UniProtKB-UniRule"/>
</dbReference>
<evidence type="ECO:0000256" key="5">
    <source>
        <dbReference type="ARBA" id="ARBA00022516"/>
    </source>
</evidence>